<comment type="caution">
    <text evidence="3">The sequence shown here is derived from an EMBL/GenBank/DDBJ whole genome shotgun (WGS) entry which is preliminary data.</text>
</comment>
<dbReference type="Gene3D" id="3.30.360.10">
    <property type="entry name" value="Dihydrodipicolinate Reductase, domain 2"/>
    <property type="match status" value="1"/>
</dbReference>
<dbReference type="PATRIC" id="fig|171383.3.peg.4450"/>
<evidence type="ECO:0000259" key="1">
    <source>
        <dbReference type="Pfam" id="PF01408"/>
    </source>
</evidence>
<dbReference type="AlphaFoldDB" id="A0A0M0HRK7"/>
<dbReference type="Gene3D" id="3.40.50.720">
    <property type="entry name" value="NAD(P)-binding Rossmann-like Domain"/>
    <property type="match status" value="1"/>
</dbReference>
<sequence length="325" mass="35604">MIKLAVIGTNWITGQFVDAALKTGEYELCAVYSRSKEKAAEFAEKYGSVELFDDLTQFAKSDAFDAVYIASPNSLHAPQAMQMMKAGKHVVCEKPMAANETLAKQMYQVAEESGVVLFEAFMSPHAPNFKLLKSNLGSIGKIRKAFITYCQYSSRYPKYLAGENPNTFNPDFANGSIMDIGYYCLGSAVELFGEPVSVKAEAQLLDSGVDGSGSVILGYQGFDVVLQHSKTSDSYLPSEIQGENGALLMEMISTAKKLTKISRGGVGVDLSVKQDSNPMYYEAKAFAEQLKTNKLDEECKTRSLIVAKLLTEIRRQTGVVFPMDV</sequence>
<dbReference type="Pfam" id="PF22725">
    <property type="entry name" value="GFO_IDH_MocA_C3"/>
    <property type="match status" value="1"/>
</dbReference>
<dbReference type="PANTHER" id="PTHR43054">
    <property type="match status" value="1"/>
</dbReference>
<accession>A0A0M0HRK7</accession>
<evidence type="ECO:0000313" key="3">
    <source>
        <dbReference type="EMBL" id="KOO04725.1"/>
    </source>
</evidence>
<dbReference type="OrthoDB" id="9774191at2"/>
<dbReference type="InterPro" id="IPR036291">
    <property type="entry name" value="NAD(P)-bd_dom_sf"/>
</dbReference>
<dbReference type="EMBL" id="LHPI01000047">
    <property type="protein sequence ID" value="KOO04725.1"/>
    <property type="molecule type" value="Genomic_DNA"/>
</dbReference>
<feature type="domain" description="GFO/IDH/MocA-like oxidoreductase" evidence="2">
    <location>
        <begin position="137"/>
        <end position="247"/>
    </location>
</feature>
<keyword evidence="4" id="KW-1185">Reference proteome</keyword>
<evidence type="ECO:0000313" key="4">
    <source>
        <dbReference type="Proteomes" id="UP000037530"/>
    </source>
</evidence>
<dbReference type="RefSeq" id="WP_053411114.1">
    <property type="nucleotide sequence ID" value="NZ_DAIPHI010000013.1"/>
</dbReference>
<dbReference type="PANTHER" id="PTHR43054:SF1">
    <property type="entry name" value="SCYLLO-INOSITOL 2-DEHYDROGENASE (NADP(+)) IOLU"/>
    <property type="match status" value="1"/>
</dbReference>
<reference evidence="4" key="1">
    <citation type="submission" date="2015-08" db="EMBL/GenBank/DDBJ databases">
        <title>Vibrio galatheae sp. nov., a novel member of the Vibrionaceae family isolated from the Solomon Islands.</title>
        <authorList>
            <person name="Giubergia S."/>
            <person name="Machado H."/>
            <person name="Mateiu R.V."/>
            <person name="Gram L."/>
        </authorList>
    </citation>
    <scope>NUCLEOTIDE SEQUENCE [LARGE SCALE GENOMIC DNA]</scope>
    <source>
        <strain evidence="4">DSM 19134</strain>
    </source>
</reference>
<gene>
    <name evidence="3" type="ORF">AKJ31_21855</name>
</gene>
<proteinExistence type="predicted"/>
<feature type="domain" description="Gfo/Idh/MocA-like oxidoreductase N-terminal" evidence="1">
    <location>
        <begin position="2"/>
        <end position="120"/>
    </location>
</feature>
<dbReference type="InterPro" id="IPR000683">
    <property type="entry name" value="Gfo/Idh/MocA-like_OxRdtase_N"/>
</dbReference>
<organism evidence="3 4">
    <name type="scientific">Vibrio hepatarius</name>
    <dbReference type="NCBI Taxonomy" id="171383"/>
    <lineage>
        <taxon>Bacteria</taxon>
        <taxon>Pseudomonadati</taxon>
        <taxon>Pseudomonadota</taxon>
        <taxon>Gammaproteobacteria</taxon>
        <taxon>Vibrionales</taxon>
        <taxon>Vibrionaceae</taxon>
        <taxon>Vibrio</taxon>
        <taxon>Vibrio oreintalis group</taxon>
    </lineage>
</organism>
<dbReference type="SUPFAM" id="SSF55347">
    <property type="entry name" value="Glyceraldehyde-3-phosphate dehydrogenase-like, C-terminal domain"/>
    <property type="match status" value="1"/>
</dbReference>
<dbReference type="Proteomes" id="UP000037530">
    <property type="component" value="Unassembled WGS sequence"/>
</dbReference>
<evidence type="ECO:0000259" key="2">
    <source>
        <dbReference type="Pfam" id="PF22725"/>
    </source>
</evidence>
<protein>
    <submittedName>
        <fullName evidence="3">Oxidoreductase</fullName>
    </submittedName>
</protein>
<dbReference type="InterPro" id="IPR055170">
    <property type="entry name" value="GFO_IDH_MocA-like_dom"/>
</dbReference>
<dbReference type="Pfam" id="PF01408">
    <property type="entry name" value="GFO_IDH_MocA"/>
    <property type="match status" value="1"/>
</dbReference>
<name>A0A0M0HRK7_9VIBR</name>
<dbReference type="SUPFAM" id="SSF51735">
    <property type="entry name" value="NAD(P)-binding Rossmann-fold domains"/>
    <property type="match status" value="1"/>
</dbReference>
<dbReference type="GO" id="GO:0000166">
    <property type="term" value="F:nucleotide binding"/>
    <property type="evidence" value="ECO:0007669"/>
    <property type="project" value="InterPro"/>
</dbReference>
<dbReference type="STRING" id="171383.AKJ31_21855"/>